<comment type="caution">
    <text evidence="1">The sequence shown here is derived from an EMBL/GenBank/DDBJ whole genome shotgun (WGS) entry which is preliminary data.</text>
</comment>
<proteinExistence type="predicted"/>
<organism evidence="1">
    <name type="scientific">marine sediment metagenome</name>
    <dbReference type="NCBI Taxonomy" id="412755"/>
    <lineage>
        <taxon>unclassified sequences</taxon>
        <taxon>metagenomes</taxon>
        <taxon>ecological metagenomes</taxon>
    </lineage>
</organism>
<dbReference type="AlphaFoldDB" id="X1JHN5"/>
<gene>
    <name evidence="1" type="ORF">S03H2_66473</name>
</gene>
<accession>X1JHN5</accession>
<reference evidence="1" key="1">
    <citation type="journal article" date="2014" name="Front. Microbiol.">
        <title>High frequency of phylogenetically diverse reductive dehalogenase-homologous genes in deep subseafloor sedimentary metagenomes.</title>
        <authorList>
            <person name="Kawai M."/>
            <person name="Futagami T."/>
            <person name="Toyoda A."/>
            <person name="Takaki Y."/>
            <person name="Nishi S."/>
            <person name="Hori S."/>
            <person name="Arai W."/>
            <person name="Tsubouchi T."/>
            <person name="Morono Y."/>
            <person name="Uchiyama I."/>
            <person name="Ito T."/>
            <person name="Fujiyama A."/>
            <person name="Inagaki F."/>
            <person name="Takami H."/>
        </authorList>
    </citation>
    <scope>NUCLEOTIDE SEQUENCE</scope>
    <source>
        <strain evidence="1">Expedition CK06-06</strain>
    </source>
</reference>
<protein>
    <submittedName>
        <fullName evidence="1">Uncharacterized protein</fullName>
    </submittedName>
</protein>
<feature type="non-terminal residue" evidence="1">
    <location>
        <position position="1"/>
    </location>
</feature>
<dbReference type="EMBL" id="BARU01043407">
    <property type="protein sequence ID" value="GAH81005.1"/>
    <property type="molecule type" value="Genomic_DNA"/>
</dbReference>
<name>X1JHN5_9ZZZZ</name>
<evidence type="ECO:0000313" key="1">
    <source>
        <dbReference type="EMBL" id="GAH81005.1"/>
    </source>
</evidence>
<sequence>EKMKINTNSEDFELEFYLKIVDYFQDDNISREKREIWKNQSIIQLMNLLERTQNRTFVTNALIFLLSLLEDNPPDIYSNRGHNVNCISDKDKKALILELENEFLPN</sequence>